<dbReference type="SFLD" id="SFLDG01129">
    <property type="entry name" value="C1.5:_HAD__Beta-PGM__Phosphata"/>
    <property type="match status" value="1"/>
</dbReference>
<evidence type="ECO:0000256" key="1">
    <source>
        <dbReference type="ARBA" id="ARBA00022723"/>
    </source>
</evidence>
<dbReference type="SFLD" id="SFLDS00003">
    <property type="entry name" value="Haloacid_Dehalogenase"/>
    <property type="match status" value="1"/>
</dbReference>
<dbReference type="FunFam" id="3.40.50.1000:FF:000022">
    <property type="entry name" value="Phosphoglycolate phosphatase"/>
    <property type="match status" value="1"/>
</dbReference>
<keyword evidence="1" id="KW-0479">Metal-binding</keyword>
<accession>A0A0F3IMG0</accession>
<dbReference type="GO" id="GO:0046872">
    <property type="term" value="F:metal ion binding"/>
    <property type="evidence" value="ECO:0007669"/>
    <property type="project" value="UniProtKB-KW"/>
</dbReference>
<comment type="caution">
    <text evidence="5">The sequence shown here is derived from an EMBL/GenBank/DDBJ whole genome shotgun (WGS) entry which is preliminary data.</text>
</comment>
<dbReference type="EMBL" id="LAJX01000021">
    <property type="protein sequence ID" value="KJV07713.1"/>
    <property type="molecule type" value="Genomic_DNA"/>
</dbReference>
<protein>
    <submittedName>
        <fullName evidence="5">Phosphoglycolate phosphatase</fullName>
    </submittedName>
</protein>
<evidence type="ECO:0000256" key="3">
    <source>
        <dbReference type="ARBA" id="ARBA00022842"/>
    </source>
</evidence>
<dbReference type="InterPro" id="IPR041492">
    <property type="entry name" value="HAD_2"/>
</dbReference>
<dbReference type="SUPFAM" id="SSF56784">
    <property type="entry name" value="HAD-like"/>
    <property type="match status" value="1"/>
</dbReference>
<dbReference type="InterPro" id="IPR006439">
    <property type="entry name" value="HAD-SF_hydro_IA"/>
</dbReference>
<proteinExistence type="predicted"/>
<sequence length="230" mass="24915">MRVRSVSHLNLSCVLFDLDGTLVDTAPDLLAALNYALQQHGQAAIDTQAIKPFISFGAAAMLKKSLGDNGNEIDHSEMLATMLSHYQQHLACHSRLFDGMAELLADLEDQGLKWGVVTNKHRRYTQPLMSALGLTERAACIVSGDDTPFPKPNPAPLFAACQQAEVSASECVYIGDASHDITAGNSANMTTLAAVYGYLKPNDTPELWGADVLIHSPAHLADWLKEILCR</sequence>
<evidence type="ECO:0000256" key="4">
    <source>
        <dbReference type="ARBA" id="ARBA00023277"/>
    </source>
</evidence>
<dbReference type="NCBIfam" id="TIGR01549">
    <property type="entry name" value="HAD-SF-IA-v1"/>
    <property type="match status" value="1"/>
</dbReference>
<dbReference type="Proteomes" id="UP000033684">
    <property type="component" value="Unassembled WGS sequence"/>
</dbReference>
<dbReference type="GO" id="GO:0005829">
    <property type="term" value="C:cytosol"/>
    <property type="evidence" value="ECO:0007669"/>
    <property type="project" value="TreeGrafter"/>
</dbReference>
<dbReference type="Gene3D" id="1.10.150.240">
    <property type="entry name" value="Putative phosphatase, domain 2"/>
    <property type="match status" value="1"/>
</dbReference>
<dbReference type="InterPro" id="IPR023214">
    <property type="entry name" value="HAD_sf"/>
</dbReference>
<name>A0A0F3IMG0_9GAMM</name>
<reference evidence="5 6" key="2">
    <citation type="journal article" date="2016" name="Microb. Ecol.">
        <title>Genome Characteristics of a Novel Type I Methanotroph (Sn10-6) Isolated from a Flooded Indian Rice Field.</title>
        <authorList>
            <person name="Rahalkar M.C."/>
            <person name="Pandit P.S."/>
            <person name="Dhakephalkar P.K."/>
            <person name="Pore S."/>
            <person name="Arora P."/>
            <person name="Kapse N."/>
        </authorList>
    </citation>
    <scope>NUCLEOTIDE SEQUENCE [LARGE SCALE GENOMIC DNA]</scope>
    <source>
        <strain evidence="5 6">Sn10-6</strain>
    </source>
</reference>
<keyword evidence="4" id="KW-0119">Carbohydrate metabolism</keyword>
<dbReference type="PATRIC" id="fig|1632867.3.peg.2469"/>
<gene>
    <name evidence="5" type="ORF">VZ94_02990</name>
</gene>
<dbReference type="AlphaFoldDB" id="A0A0F3IMG0"/>
<dbReference type="InterPro" id="IPR036412">
    <property type="entry name" value="HAD-like_sf"/>
</dbReference>
<evidence type="ECO:0000256" key="2">
    <source>
        <dbReference type="ARBA" id="ARBA00022801"/>
    </source>
</evidence>
<dbReference type="PANTHER" id="PTHR43434">
    <property type="entry name" value="PHOSPHOGLYCOLATE PHOSPHATASE"/>
    <property type="match status" value="1"/>
</dbReference>
<dbReference type="Pfam" id="PF13419">
    <property type="entry name" value="HAD_2"/>
    <property type="match status" value="1"/>
</dbReference>
<dbReference type="InterPro" id="IPR050155">
    <property type="entry name" value="HAD-like_hydrolase_sf"/>
</dbReference>
<reference evidence="6" key="1">
    <citation type="submission" date="2015-03" db="EMBL/GenBank/DDBJ databases">
        <title>Draft genome sequence of a novel methanotroph (Sn10-6) isolated from flooded ricefield rhizosphere in India.</title>
        <authorList>
            <person name="Pandit P.S."/>
            <person name="Pore S.D."/>
            <person name="Arora P."/>
            <person name="Kapse N.G."/>
            <person name="Dhakephalkar P.K."/>
            <person name="Rahalkar M.C."/>
        </authorList>
    </citation>
    <scope>NUCLEOTIDE SEQUENCE [LARGE SCALE GENOMIC DNA]</scope>
    <source>
        <strain evidence="6">Sn10-6</strain>
    </source>
</reference>
<dbReference type="Gene3D" id="3.40.50.1000">
    <property type="entry name" value="HAD superfamily/HAD-like"/>
    <property type="match status" value="1"/>
</dbReference>
<keyword evidence="2" id="KW-0378">Hydrolase</keyword>
<dbReference type="PANTHER" id="PTHR43434:SF23">
    <property type="entry name" value="PHOSPHOGLYCOLATE PHOSPHATASE"/>
    <property type="match status" value="1"/>
</dbReference>
<dbReference type="GO" id="GO:0006281">
    <property type="term" value="P:DNA repair"/>
    <property type="evidence" value="ECO:0007669"/>
    <property type="project" value="TreeGrafter"/>
</dbReference>
<dbReference type="SFLD" id="SFLDG01135">
    <property type="entry name" value="C1.5.6:_HAD__Beta-PGM__Phospha"/>
    <property type="match status" value="1"/>
</dbReference>
<keyword evidence="6" id="KW-1185">Reference proteome</keyword>
<evidence type="ECO:0000313" key="5">
    <source>
        <dbReference type="EMBL" id="KJV07713.1"/>
    </source>
</evidence>
<dbReference type="OrthoDB" id="9776368at2"/>
<evidence type="ECO:0000313" key="6">
    <source>
        <dbReference type="Proteomes" id="UP000033684"/>
    </source>
</evidence>
<keyword evidence="3" id="KW-0460">Magnesium</keyword>
<dbReference type="InterPro" id="IPR023198">
    <property type="entry name" value="PGP-like_dom2"/>
</dbReference>
<dbReference type="GO" id="GO:0008967">
    <property type="term" value="F:phosphoglycolate phosphatase activity"/>
    <property type="evidence" value="ECO:0007669"/>
    <property type="project" value="TreeGrafter"/>
</dbReference>
<organism evidence="5 6">
    <name type="scientific">Methylocucumis oryzae</name>
    <dbReference type="NCBI Taxonomy" id="1632867"/>
    <lineage>
        <taxon>Bacteria</taxon>
        <taxon>Pseudomonadati</taxon>
        <taxon>Pseudomonadota</taxon>
        <taxon>Gammaproteobacteria</taxon>
        <taxon>Methylococcales</taxon>
        <taxon>Methylococcaceae</taxon>
        <taxon>Methylocucumis</taxon>
    </lineage>
</organism>